<dbReference type="AlphaFoldDB" id="A0A367YZS6"/>
<dbReference type="Proteomes" id="UP000252770">
    <property type="component" value="Unassembled WGS sequence"/>
</dbReference>
<keyword evidence="2 7" id="KW-0813">Transport</keyword>
<dbReference type="EMBL" id="QOUI01000001">
    <property type="protein sequence ID" value="RCK71396.1"/>
    <property type="molecule type" value="Genomic_DNA"/>
</dbReference>
<organism evidence="9 10">
    <name type="scientific">Desertihabitans brevis</name>
    <dbReference type="NCBI Taxonomy" id="2268447"/>
    <lineage>
        <taxon>Bacteria</taxon>
        <taxon>Bacillati</taxon>
        <taxon>Actinomycetota</taxon>
        <taxon>Actinomycetes</taxon>
        <taxon>Propionibacteriales</taxon>
        <taxon>Propionibacteriaceae</taxon>
        <taxon>Desertihabitans</taxon>
    </lineage>
</organism>
<dbReference type="InterPro" id="IPR000515">
    <property type="entry name" value="MetI-like"/>
</dbReference>
<reference evidence="9 10" key="1">
    <citation type="submission" date="2018-07" db="EMBL/GenBank/DDBJ databases">
        <title>Desertimonas flava gen. nov. sp. nov.</title>
        <authorList>
            <person name="Liu S."/>
        </authorList>
    </citation>
    <scope>NUCLEOTIDE SEQUENCE [LARGE SCALE GENOMIC DNA]</scope>
    <source>
        <strain evidence="9 10">16Sb5-5</strain>
    </source>
</reference>
<dbReference type="PANTHER" id="PTHR30614">
    <property type="entry name" value="MEMBRANE COMPONENT OF AMINO ACID ABC TRANSPORTER"/>
    <property type="match status" value="1"/>
</dbReference>
<sequence>MTSVLYDSPGPRAIRRSRIVGVVGTLAIIALLGWALWSMYSRGLFDDRWEIFVDPPKGQEAADVWSALLIRGLGATLLAGVIAAPIALLLGTLGVSLRRSTLRPVRWATTVVIELFRGLPVVLMMFFILLVFGVSPLWAVVAGLVLYNTAIFAEILRAGLAALPRGQREAALAVGMTPLQSFLSVELPQAVRLMVPSLVSQLVVLLKDSSLGFIVGYAELLRTIRLNSSFFGPDTLVPYFFVGAAIYIGLNLALSRLAVWLERRGGSRRTAKETPVATSSATAAGPDN</sequence>
<dbReference type="NCBIfam" id="TIGR01726">
    <property type="entry name" value="HEQRo_perm_3TM"/>
    <property type="match status" value="1"/>
</dbReference>
<dbReference type="CDD" id="cd06261">
    <property type="entry name" value="TM_PBP2"/>
    <property type="match status" value="1"/>
</dbReference>
<evidence type="ECO:0000256" key="7">
    <source>
        <dbReference type="RuleBase" id="RU363032"/>
    </source>
</evidence>
<proteinExistence type="inferred from homology"/>
<keyword evidence="6 7" id="KW-0472">Membrane</keyword>
<dbReference type="Gene3D" id="1.10.3720.10">
    <property type="entry name" value="MetI-like"/>
    <property type="match status" value="1"/>
</dbReference>
<dbReference type="GO" id="GO:0043190">
    <property type="term" value="C:ATP-binding cassette (ABC) transporter complex"/>
    <property type="evidence" value="ECO:0007669"/>
    <property type="project" value="InterPro"/>
</dbReference>
<dbReference type="PANTHER" id="PTHR30614:SF21">
    <property type="entry name" value="AMINO ACID ABC TRANSPORTER PERMEASE"/>
    <property type="match status" value="1"/>
</dbReference>
<protein>
    <submittedName>
        <fullName evidence="9">Amino acid ABC transporter permease</fullName>
    </submittedName>
</protein>
<dbReference type="PROSITE" id="PS50928">
    <property type="entry name" value="ABC_TM1"/>
    <property type="match status" value="1"/>
</dbReference>
<feature type="domain" description="ABC transmembrane type-1" evidence="8">
    <location>
        <begin position="73"/>
        <end position="258"/>
    </location>
</feature>
<feature type="transmembrane region" description="Helical" evidence="7">
    <location>
        <begin position="20"/>
        <end position="40"/>
    </location>
</feature>
<dbReference type="Pfam" id="PF00528">
    <property type="entry name" value="BPD_transp_1"/>
    <property type="match status" value="1"/>
</dbReference>
<accession>A0A367YZS6</accession>
<dbReference type="InterPro" id="IPR035906">
    <property type="entry name" value="MetI-like_sf"/>
</dbReference>
<name>A0A367YZS6_9ACTN</name>
<dbReference type="SUPFAM" id="SSF161098">
    <property type="entry name" value="MetI-like"/>
    <property type="match status" value="1"/>
</dbReference>
<gene>
    <name evidence="9" type="ORF">DT076_02980</name>
</gene>
<feature type="transmembrane region" description="Helical" evidence="7">
    <location>
        <begin position="73"/>
        <end position="95"/>
    </location>
</feature>
<keyword evidence="3" id="KW-1003">Cell membrane</keyword>
<comment type="similarity">
    <text evidence="7">Belongs to the binding-protein-dependent transport system permease family.</text>
</comment>
<comment type="subcellular location">
    <subcellularLocation>
        <location evidence="1 7">Cell membrane</location>
        <topology evidence="1 7">Multi-pass membrane protein</topology>
    </subcellularLocation>
</comment>
<dbReference type="InterPro" id="IPR043429">
    <property type="entry name" value="ArtM/GltK/GlnP/TcyL/YhdX-like"/>
</dbReference>
<evidence type="ECO:0000313" key="9">
    <source>
        <dbReference type="EMBL" id="RCK71396.1"/>
    </source>
</evidence>
<dbReference type="GO" id="GO:0022857">
    <property type="term" value="F:transmembrane transporter activity"/>
    <property type="evidence" value="ECO:0007669"/>
    <property type="project" value="InterPro"/>
</dbReference>
<feature type="transmembrane region" description="Helical" evidence="7">
    <location>
        <begin position="107"/>
        <end position="131"/>
    </location>
</feature>
<feature type="transmembrane region" description="Helical" evidence="7">
    <location>
        <begin position="238"/>
        <end position="259"/>
    </location>
</feature>
<keyword evidence="4 7" id="KW-0812">Transmembrane</keyword>
<evidence type="ECO:0000256" key="4">
    <source>
        <dbReference type="ARBA" id="ARBA00022692"/>
    </source>
</evidence>
<evidence type="ECO:0000256" key="6">
    <source>
        <dbReference type="ARBA" id="ARBA00023136"/>
    </source>
</evidence>
<evidence type="ECO:0000256" key="5">
    <source>
        <dbReference type="ARBA" id="ARBA00022989"/>
    </source>
</evidence>
<keyword evidence="5 7" id="KW-1133">Transmembrane helix</keyword>
<evidence type="ECO:0000256" key="1">
    <source>
        <dbReference type="ARBA" id="ARBA00004651"/>
    </source>
</evidence>
<evidence type="ECO:0000313" key="10">
    <source>
        <dbReference type="Proteomes" id="UP000252770"/>
    </source>
</evidence>
<dbReference type="RefSeq" id="WP_114125097.1">
    <property type="nucleotide sequence ID" value="NZ_QOUI01000001.1"/>
</dbReference>
<evidence type="ECO:0000259" key="8">
    <source>
        <dbReference type="PROSITE" id="PS50928"/>
    </source>
</evidence>
<dbReference type="InterPro" id="IPR010065">
    <property type="entry name" value="AA_ABC_transptr_permease_3TM"/>
</dbReference>
<dbReference type="GO" id="GO:0006865">
    <property type="term" value="P:amino acid transport"/>
    <property type="evidence" value="ECO:0007669"/>
    <property type="project" value="TreeGrafter"/>
</dbReference>
<keyword evidence="10" id="KW-1185">Reference proteome</keyword>
<comment type="caution">
    <text evidence="9">The sequence shown here is derived from an EMBL/GenBank/DDBJ whole genome shotgun (WGS) entry which is preliminary data.</text>
</comment>
<evidence type="ECO:0000256" key="3">
    <source>
        <dbReference type="ARBA" id="ARBA00022475"/>
    </source>
</evidence>
<evidence type="ECO:0000256" key="2">
    <source>
        <dbReference type="ARBA" id="ARBA00022448"/>
    </source>
</evidence>